<name>A0A975G1T6_9CAUL</name>
<evidence type="ECO:0000256" key="1">
    <source>
        <dbReference type="ARBA" id="ARBA00000085"/>
    </source>
</evidence>
<gene>
    <name evidence="10" type="ORF">KCG34_03865</name>
</gene>
<dbReference type="Pfam" id="PF00072">
    <property type="entry name" value="Response_reg"/>
    <property type="match status" value="1"/>
</dbReference>
<dbReference type="Gene3D" id="3.30.565.10">
    <property type="entry name" value="Histidine kinase-like ATPase, C-terminal domain"/>
    <property type="match status" value="1"/>
</dbReference>
<evidence type="ECO:0000256" key="2">
    <source>
        <dbReference type="ARBA" id="ARBA00012438"/>
    </source>
</evidence>
<proteinExistence type="predicted"/>
<dbReference type="Proteomes" id="UP000676409">
    <property type="component" value="Chromosome"/>
</dbReference>
<sequence length="660" mass="70628">MGARDNLDDDARGVQSNAARLKDGREASSVVARLGRKLLLVSAVVFIIAQALVVLLGFGGMSVSNIARTYVTGEAQYSKAQKEAVIALMRYARGRAPADYDQFTASLAVLKGDRAARQALEAPRPDLAAAERGFLQGRNAPADVPTLITGFRLFHRWPPFDQAVRDWRAADEQFIALERLAPQIRTTPPGARTEQLLDQAEQLDRNATADEQQFSKQMGHVARLATGLAYAAVAGLSLLVCVTGVLVGWRVQAVLTRMSRQLAEAKERAEAASAVKAEFLANMSHEIRTPLTGVIGFSDLLDAEKGLSERQRRYAQRISTAGRTLLSVVNDILDFSKLEAGQIELDAHTFDPAGFIQETLDLVAELAALKKLSLSFDIADPGLPAFVDADSARLRQVLLNLLTNAIKFTAEGGVVVRAAYLDKDGGVLRIAVADTGAGIPDAARSRLFQRFSQGDASINRRHGGTGLGLAICRSLVGLMGGEIGVESEEGVGSTFWFTIKAPIADRAAAGLSLADAAATPARSAHILVVDDAEPNREVIRTMLQAFGHRCVEASGGAEAVQAAMRSSFDLILMDMQMPGMDGLAATRAIRASSPLNARTPIIALTANVLAAQVATCLDAGMDDHLAKPIVLRDLMRKVADWTRAGRDPGRASRLVRIEGQ</sequence>
<keyword evidence="4" id="KW-0902">Two-component regulatory system</keyword>
<dbReference type="CDD" id="cd00082">
    <property type="entry name" value="HisKA"/>
    <property type="match status" value="1"/>
</dbReference>
<accession>A0A975G1T6</accession>
<dbReference type="InterPro" id="IPR036097">
    <property type="entry name" value="HisK_dim/P_sf"/>
</dbReference>
<keyword evidence="7" id="KW-0812">Transmembrane</keyword>
<dbReference type="Gene3D" id="1.10.287.130">
    <property type="match status" value="1"/>
</dbReference>
<dbReference type="Pfam" id="PF00512">
    <property type="entry name" value="HisKA"/>
    <property type="match status" value="1"/>
</dbReference>
<dbReference type="AlphaFoldDB" id="A0A975G1T6"/>
<feature type="modified residue" description="4-aspartylphosphate" evidence="5">
    <location>
        <position position="574"/>
    </location>
</feature>
<protein>
    <recommendedName>
        <fullName evidence="2">histidine kinase</fullName>
        <ecNumber evidence="2">2.7.13.3</ecNumber>
    </recommendedName>
</protein>
<dbReference type="RefSeq" id="WP_211939084.1">
    <property type="nucleotide sequence ID" value="NZ_CP073078.1"/>
</dbReference>
<feature type="transmembrane region" description="Helical" evidence="7">
    <location>
        <begin position="228"/>
        <end position="249"/>
    </location>
</feature>
<dbReference type="EMBL" id="CP073078">
    <property type="protein sequence ID" value="QUD89034.1"/>
    <property type="molecule type" value="Genomic_DNA"/>
</dbReference>
<dbReference type="PANTHER" id="PTHR45339:SF1">
    <property type="entry name" value="HYBRID SIGNAL TRANSDUCTION HISTIDINE KINASE J"/>
    <property type="match status" value="1"/>
</dbReference>
<feature type="domain" description="Histidine kinase" evidence="8">
    <location>
        <begin position="282"/>
        <end position="503"/>
    </location>
</feature>
<feature type="domain" description="Response regulatory" evidence="9">
    <location>
        <begin position="525"/>
        <end position="642"/>
    </location>
</feature>
<feature type="transmembrane region" description="Helical" evidence="7">
    <location>
        <begin position="38"/>
        <end position="58"/>
    </location>
</feature>
<feature type="coiled-coil region" evidence="6">
    <location>
        <begin position="255"/>
        <end position="282"/>
    </location>
</feature>
<dbReference type="InterPro" id="IPR011006">
    <property type="entry name" value="CheY-like_superfamily"/>
</dbReference>
<organism evidence="10 11">
    <name type="scientific">Phenylobacterium montanum</name>
    <dbReference type="NCBI Taxonomy" id="2823693"/>
    <lineage>
        <taxon>Bacteria</taxon>
        <taxon>Pseudomonadati</taxon>
        <taxon>Pseudomonadota</taxon>
        <taxon>Alphaproteobacteria</taxon>
        <taxon>Caulobacterales</taxon>
        <taxon>Caulobacteraceae</taxon>
        <taxon>Phenylobacterium</taxon>
    </lineage>
</organism>
<dbReference type="InterPro" id="IPR005467">
    <property type="entry name" value="His_kinase_dom"/>
</dbReference>
<evidence type="ECO:0000256" key="6">
    <source>
        <dbReference type="SAM" id="Coils"/>
    </source>
</evidence>
<dbReference type="PROSITE" id="PS50109">
    <property type="entry name" value="HIS_KIN"/>
    <property type="match status" value="1"/>
</dbReference>
<dbReference type="Gene3D" id="3.40.50.2300">
    <property type="match status" value="1"/>
</dbReference>
<dbReference type="CDD" id="cd17546">
    <property type="entry name" value="REC_hyHK_CKI1_RcsC-like"/>
    <property type="match status" value="1"/>
</dbReference>
<evidence type="ECO:0000259" key="9">
    <source>
        <dbReference type="PROSITE" id="PS50110"/>
    </source>
</evidence>
<dbReference type="InterPro" id="IPR036890">
    <property type="entry name" value="HATPase_C_sf"/>
</dbReference>
<keyword evidence="6" id="KW-0175">Coiled coil</keyword>
<dbReference type="InterPro" id="IPR001789">
    <property type="entry name" value="Sig_transdc_resp-reg_receiver"/>
</dbReference>
<dbReference type="GO" id="GO:0000155">
    <property type="term" value="F:phosphorelay sensor kinase activity"/>
    <property type="evidence" value="ECO:0007669"/>
    <property type="project" value="InterPro"/>
</dbReference>
<dbReference type="SUPFAM" id="SSF47384">
    <property type="entry name" value="Homodimeric domain of signal transducing histidine kinase"/>
    <property type="match status" value="1"/>
</dbReference>
<dbReference type="Pfam" id="PF02518">
    <property type="entry name" value="HATPase_c"/>
    <property type="match status" value="1"/>
</dbReference>
<dbReference type="CDD" id="cd16922">
    <property type="entry name" value="HATPase_EvgS-ArcB-TorS-like"/>
    <property type="match status" value="1"/>
</dbReference>
<evidence type="ECO:0000259" key="8">
    <source>
        <dbReference type="PROSITE" id="PS50109"/>
    </source>
</evidence>
<evidence type="ECO:0000313" key="11">
    <source>
        <dbReference type="Proteomes" id="UP000676409"/>
    </source>
</evidence>
<evidence type="ECO:0000256" key="4">
    <source>
        <dbReference type="ARBA" id="ARBA00023012"/>
    </source>
</evidence>
<dbReference type="PROSITE" id="PS50110">
    <property type="entry name" value="RESPONSE_REGULATORY"/>
    <property type="match status" value="1"/>
</dbReference>
<dbReference type="PRINTS" id="PR00344">
    <property type="entry name" value="BCTRLSENSOR"/>
</dbReference>
<evidence type="ECO:0000313" key="10">
    <source>
        <dbReference type="EMBL" id="QUD89034.1"/>
    </source>
</evidence>
<dbReference type="EC" id="2.7.13.3" evidence="2"/>
<keyword evidence="3 5" id="KW-0597">Phosphoprotein</keyword>
<dbReference type="InterPro" id="IPR003661">
    <property type="entry name" value="HisK_dim/P_dom"/>
</dbReference>
<keyword evidence="7" id="KW-0472">Membrane</keyword>
<dbReference type="SMART" id="SM00388">
    <property type="entry name" value="HisKA"/>
    <property type="match status" value="1"/>
</dbReference>
<dbReference type="InterPro" id="IPR003594">
    <property type="entry name" value="HATPase_dom"/>
</dbReference>
<evidence type="ECO:0000256" key="7">
    <source>
        <dbReference type="SAM" id="Phobius"/>
    </source>
</evidence>
<dbReference type="SUPFAM" id="SSF55874">
    <property type="entry name" value="ATPase domain of HSP90 chaperone/DNA topoisomerase II/histidine kinase"/>
    <property type="match status" value="1"/>
</dbReference>
<keyword evidence="7" id="KW-1133">Transmembrane helix</keyword>
<dbReference type="FunFam" id="3.30.565.10:FF:000010">
    <property type="entry name" value="Sensor histidine kinase RcsC"/>
    <property type="match status" value="1"/>
</dbReference>
<dbReference type="SUPFAM" id="SSF52172">
    <property type="entry name" value="CheY-like"/>
    <property type="match status" value="1"/>
</dbReference>
<reference evidence="10" key="1">
    <citation type="submission" date="2021-04" db="EMBL/GenBank/DDBJ databases">
        <title>The complete genome sequence of Caulobacter sp. S6.</title>
        <authorList>
            <person name="Tang Y."/>
            <person name="Ouyang W."/>
            <person name="Liu Q."/>
            <person name="Huang B."/>
            <person name="Guo Z."/>
            <person name="Lei P."/>
        </authorList>
    </citation>
    <scope>NUCLEOTIDE SEQUENCE</scope>
    <source>
        <strain evidence="10">S6</strain>
    </source>
</reference>
<comment type="catalytic activity">
    <reaction evidence="1">
        <text>ATP + protein L-histidine = ADP + protein N-phospho-L-histidine.</text>
        <dbReference type="EC" id="2.7.13.3"/>
    </reaction>
</comment>
<dbReference type="PANTHER" id="PTHR45339">
    <property type="entry name" value="HYBRID SIGNAL TRANSDUCTION HISTIDINE KINASE J"/>
    <property type="match status" value="1"/>
</dbReference>
<evidence type="ECO:0000256" key="5">
    <source>
        <dbReference type="PROSITE-ProRule" id="PRU00169"/>
    </source>
</evidence>
<evidence type="ECO:0000256" key="3">
    <source>
        <dbReference type="ARBA" id="ARBA00022553"/>
    </source>
</evidence>
<dbReference type="KEGG" id="caul:KCG34_03865"/>
<dbReference type="InterPro" id="IPR004358">
    <property type="entry name" value="Sig_transdc_His_kin-like_C"/>
</dbReference>
<dbReference type="SMART" id="SM00448">
    <property type="entry name" value="REC"/>
    <property type="match status" value="1"/>
</dbReference>
<keyword evidence="11" id="KW-1185">Reference proteome</keyword>
<dbReference type="SMART" id="SM00387">
    <property type="entry name" value="HATPase_c"/>
    <property type="match status" value="1"/>
</dbReference>